<sequence>MATELHSLTSAPMQTFVFPSKATTTPSKRPSSSSALPNRNSVPSGMPSPTYSDNGASPGNSPSNFVFPMRQTATFPRSAVNLLAPTPANAQSRTPPASPTPPTATLGERRFHARRQSDIASGSKPLSLGTINQPFKFGGSVTTPSPSKSATSSPSKEGTSPKFSSQNGLLSPPPDASSPEPPKIEKGTAAPPPPGMQGRRGHAHRRSSAMSMSSADVLNMMLTAAKANNPTNTNKGAGSAPSSPASSPDGPVKESVVGVVEDVSGPVTDAKIVLEVPSSAVSCDSSASSVVNATDESVESARTSVEETPRKPRVTFSDATEIIPRPASAGTCSTFTTIRGESVSSLHGYRNSISSMEELHPIDSRGRRASASDASSTPRVPRTKTDRRPNSADAATLLNGAHKASWLFPPLSPKNPSSKKKGHAKHLSESSAAEKPKRKSRKSPNPDGTPATPKKVKGGMKGWAGTILLRRSYKKRQLKNLPRRTPTPPTMHRDEIQRLMLEGNYVLMPTGVADYEPRESSSLEEPGFEPMIDLGAYEADAEFEFPVIDLDAALGPLSTPKSPSRPLSGFESARKRMHSAAGWNCYHRRAESMPEMQLFSLAEDEIEGDGMGDVFEDTEEEDDDDDEEEEEDADLTLTVEDLPKPVMPAGLALNWDTDDSEIEELDIVDGVANVRKGIKRKMSRLSEDTDPASESQLSEDVVMKTDEALTSTDALSIPTPTTDTQLSPIFNTNNLLTKPMSNASGNVSYNSLHHASSFDQTPAVTPSTTSTSICPPTMPSTPHTSDFLLPPVPHLFYQEDDRVTIMSGASIYEDPLLLGEPGPEIRMSVSVDDIPATSHSQTKRFYPFFGGSASYSTMPDVETGSTGTPEKVKEKKEKRWSKMFSFWKGRSSTN</sequence>
<dbReference type="AlphaFoldDB" id="A0A7C8VHK7"/>
<feature type="compositionally biased region" description="Pro residues" evidence="1">
    <location>
        <begin position="171"/>
        <end position="181"/>
    </location>
</feature>
<feature type="compositionally biased region" description="Basic and acidic residues" evidence="1">
    <location>
        <begin position="357"/>
        <end position="366"/>
    </location>
</feature>
<feature type="compositionally biased region" description="Low complexity" evidence="1">
    <location>
        <begin position="19"/>
        <end position="35"/>
    </location>
</feature>
<dbReference type="Proteomes" id="UP000474640">
    <property type="component" value="Unassembled WGS sequence"/>
</dbReference>
<feature type="region of interest" description="Disordered" evidence="1">
    <location>
        <begin position="283"/>
        <end position="312"/>
    </location>
</feature>
<reference evidence="2 3" key="1">
    <citation type="submission" date="2020-01" db="EMBL/GenBank/DDBJ databases">
        <authorList>
            <person name="Palmer J.M."/>
        </authorList>
    </citation>
    <scope>NUCLEOTIDE SEQUENCE [LARGE SCALE GENOMIC DNA]</scope>
    <source>
        <strain evidence="2 3">TWF970</strain>
    </source>
</reference>
<feature type="region of interest" description="Disordered" evidence="1">
    <location>
        <begin position="405"/>
        <end position="461"/>
    </location>
</feature>
<protein>
    <recommendedName>
        <fullName evidence="4">Cell wall proline rich protein</fullName>
    </recommendedName>
</protein>
<name>A0A7C8VHK7_ORBOL</name>
<feature type="compositionally biased region" description="Polar residues" evidence="1">
    <location>
        <begin position="1"/>
        <end position="13"/>
    </location>
</feature>
<dbReference type="EMBL" id="JAABOJ010000014">
    <property type="protein sequence ID" value="KAF3282068.1"/>
    <property type="molecule type" value="Genomic_DNA"/>
</dbReference>
<proteinExistence type="predicted"/>
<dbReference type="OrthoDB" id="5406427at2759"/>
<evidence type="ECO:0000313" key="3">
    <source>
        <dbReference type="Proteomes" id="UP000474640"/>
    </source>
</evidence>
<feature type="compositionally biased region" description="Polar residues" evidence="1">
    <location>
        <begin position="156"/>
        <end position="169"/>
    </location>
</feature>
<feature type="region of interest" description="Disordered" evidence="1">
    <location>
        <begin position="357"/>
        <end position="390"/>
    </location>
</feature>
<feature type="region of interest" description="Disordered" evidence="1">
    <location>
        <begin position="609"/>
        <end position="633"/>
    </location>
</feature>
<evidence type="ECO:0008006" key="4">
    <source>
        <dbReference type="Google" id="ProtNLM"/>
    </source>
</evidence>
<comment type="caution">
    <text evidence="2">The sequence shown here is derived from an EMBL/GenBank/DDBJ whole genome shotgun (WGS) entry which is preliminary data.</text>
</comment>
<evidence type="ECO:0000313" key="2">
    <source>
        <dbReference type="EMBL" id="KAF3282068.1"/>
    </source>
</evidence>
<organism evidence="2 3">
    <name type="scientific">Orbilia oligospora</name>
    <name type="common">Nematode-trapping fungus</name>
    <name type="synonym">Arthrobotrys oligospora</name>
    <dbReference type="NCBI Taxonomy" id="2813651"/>
    <lineage>
        <taxon>Eukaryota</taxon>
        <taxon>Fungi</taxon>
        <taxon>Dikarya</taxon>
        <taxon>Ascomycota</taxon>
        <taxon>Pezizomycotina</taxon>
        <taxon>Orbiliomycetes</taxon>
        <taxon>Orbiliales</taxon>
        <taxon>Orbiliaceae</taxon>
        <taxon>Orbilia</taxon>
    </lineage>
</organism>
<evidence type="ECO:0000256" key="1">
    <source>
        <dbReference type="SAM" id="MobiDB-lite"/>
    </source>
</evidence>
<gene>
    <name evidence="2" type="ORF">TWF970_002009</name>
</gene>
<accession>A0A7C8VHK7</accession>
<feature type="region of interest" description="Disordered" evidence="1">
    <location>
        <begin position="1"/>
        <end position="256"/>
    </location>
</feature>
<feature type="compositionally biased region" description="Low complexity" evidence="1">
    <location>
        <begin position="223"/>
        <end position="256"/>
    </location>
</feature>
<feature type="compositionally biased region" description="Basic and acidic residues" evidence="1">
    <location>
        <begin position="426"/>
        <end position="435"/>
    </location>
</feature>
<feature type="compositionally biased region" description="Low complexity" evidence="1">
    <location>
        <begin position="283"/>
        <end position="293"/>
    </location>
</feature>
<feature type="compositionally biased region" description="Polar residues" evidence="1">
    <location>
        <begin position="36"/>
        <end position="64"/>
    </location>
</feature>
<feature type="compositionally biased region" description="Low complexity" evidence="1">
    <location>
        <begin position="140"/>
        <end position="155"/>
    </location>
</feature>